<name>A0ACC7NWA6_9BACL</name>
<reference evidence="1" key="1">
    <citation type="submission" date="2024-12" db="EMBL/GenBank/DDBJ databases">
        <authorList>
            <person name="Wu N."/>
        </authorList>
    </citation>
    <scope>NUCLEOTIDE SEQUENCE</scope>
    <source>
        <strain evidence="1">P15</strain>
    </source>
</reference>
<organism evidence="1 2">
    <name type="scientific">Paenibacillus mesotrionivorans</name>
    <dbReference type="NCBI Taxonomy" id="3160968"/>
    <lineage>
        <taxon>Bacteria</taxon>
        <taxon>Bacillati</taxon>
        <taxon>Bacillota</taxon>
        <taxon>Bacilli</taxon>
        <taxon>Bacillales</taxon>
        <taxon>Paenibacillaceae</taxon>
        <taxon>Paenibacillus</taxon>
    </lineage>
</organism>
<proteinExistence type="predicted"/>
<keyword evidence="2" id="KW-1185">Reference proteome</keyword>
<accession>A0ACC7NWA6</accession>
<dbReference type="Proteomes" id="UP001631969">
    <property type="component" value="Unassembled WGS sequence"/>
</dbReference>
<dbReference type="EMBL" id="JBJURJ010000005">
    <property type="protein sequence ID" value="MFM9328330.1"/>
    <property type="molecule type" value="Genomic_DNA"/>
</dbReference>
<protein>
    <submittedName>
        <fullName evidence="1">Uncharacterized protein</fullName>
    </submittedName>
</protein>
<evidence type="ECO:0000313" key="2">
    <source>
        <dbReference type="Proteomes" id="UP001631969"/>
    </source>
</evidence>
<sequence length="99" mass="11387">MKYTLCQQVRIVDMNDEILTEVLFEHAEVDTPQPVLGATVITHQLGLRQFEVVYDRREGKTMRSKITDMEIDLLGDFNKTRVYLEPVKLIVGQHDVGVV</sequence>
<comment type="caution">
    <text evidence="1">The sequence shown here is derived from an EMBL/GenBank/DDBJ whole genome shotgun (WGS) entry which is preliminary data.</text>
</comment>
<evidence type="ECO:0000313" key="1">
    <source>
        <dbReference type="EMBL" id="MFM9328330.1"/>
    </source>
</evidence>
<gene>
    <name evidence="1" type="ORF">ACI1P1_08540</name>
</gene>